<evidence type="ECO:0000256" key="5">
    <source>
        <dbReference type="SAM" id="MobiDB-lite"/>
    </source>
</evidence>
<reference evidence="7 8" key="1">
    <citation type="journal article" date="2019" name="Fungal Biol. Biotechnol.">
        <title>Draft genome sequence of fastidious pathogen Ceratobasidium theobromae, which causes vascular-streak dieback in Theobroma cacao.</title>
        <authorList>
            <person name="Ali S.S."/>
            <person name="Asman A."/>
            <person name="Shao J."/>
            <person name="Firmansyah A.P."/>
            <person name="Susilo A.W."/>
            <person name="Rosmana A."/>
            <person name="McMahon P."/>
            <person name="Junaid M."/>
            <person name="Guest D."/>
            <person name="Kheng T.Y."/>
            <person name="Meinhardt L.W."/>
            <person name="Bailey B.A."/>
        </authorList>
    </citation>
    <scope>NUCLEOTIDE SEQUENCE [LARGE SCALE GENOMIC DNA]</scope>
    <source>
        <strain evidence="7 8">CT2</strain>
    </source>
</reference>
<dbReference type="PROSITE" id="PS00108">
    <property type="entry name" value="PROTEIN_KINASE_ST"/>
    <property type="match status" value="1"/>
</dbReference>
<comment type="caution">
    <text evidence="7">The sequence shown here is derived from an EMBL/GenBank/DDBJ whole genome shotgun (WGS) entry which is preliminary data.</text>
</comment>
<dbReference type="PANTHER" id="PTHR44329">
    <property type="entry name" value="SERINE/THREONINE-PROTEIN KINASE TNNI3K-RELATED"/>
    <property type="match status" value="1"/>
</dbReference>
<organism evidence="7 8">
    <name type="scientific">Ceratobasidium theobromae</name>
    <dbReference type="NCBI Taxonomy" id="1582974"/>
    <lineage>
        <taxon>Eukaryota</taxon>
        <taxon>Fungi</taxon>
        <taxon>Dikarya</taxon>
        <taxon>Basidiomycota</taxon>
        <taxon>Agaricomycotina</taxon>
        <taxon>Agaricomycetes</taxon>
        <taxon>Cantharellales</taxon>
        <taxon>Ceratobasidiaceae</taxon>
        <taxon>Ceratobasidium</taxon>
    </lineage>
</organism>
<keyword evidence="1" id="KW-0808">Transferase</keyword>
<dbReference type="SUPFAM" id="SSF56112">
    <property type="entry name" value="Protein kinase-like (PK-like)"/>
    <property type="match status" value="3"/>
</dbReference>
<dbReference type="Pfam" id="PF00069">
    <property type="entry name" value="Pkinase"/>
    <property type="match status" value="2"/>
</dbReference>
<keyword evidence="4" id="KW-0067">ATP-binding</keyword>
<evidence type="ECO:0000256" key="4">
    <source>
        <dbReference type="ARBA" id="ARBA00022840"/>
    </source>
</evidence>
<feature type="region of interest" description="Disordered" evidence="5">
    <location>
        <begin position="780"/>
        <end position="801"/>
    </location>
</feature>
<gene>
    <name evidence="7" type="ORF">CTheo_5453</name>
</gene>
<dbReference type="GO" id="GO:0005524">
    <property type="term" value="F:ATP binding"/>
    <property type="evidence" value="ECO:0007669"/>
    <property type="project" value="UniProtKB-KW"/>
</dbReference>
<proteinExistence type="predicted"/>
<dbReference type="AlphaFoldDB" id="A0A5N5QH67"/>
<dbReference type="OrthoDB" id="5979581at2759"/>
<name>A0A5N5QH67_9AGAM</name>
<dbReference type="Pfam" id="PF07714">
    <property type="entry name" value="PK_Tyr_Ser-Thr"/>
    <property type="match status" value="1"/>
</dbReference>
<protein>
    <submittedName>
        <fullName evidence="7">Pkinase domain-containing protein</fullName>
    </submittedName>
</protein>
<dbReference type="GO" id="GO:0004674">
    <property type="term" value="F:protein serine/threonine kinase activity"/>
    <property type="evidence" value="ECO:0007669"/>
    <property type="project" value="TreeGrafter"/>
</dbReference>
<dbReference type="InterPro" id="IPR051681">
    <property type="entry name" value="Ser/Thr_Kinases-Pseudokinases"/>
</dbReference>
<accession>A0A5N5QH67</accession>
<keyword evidence="2" id="KW-0547">Nucleotide-binding</keyword>
<dbReference type="InterPro" id="IPR000719">
    <property type="entry name" value="Prot_kinase_dom"/>
</dbReference>
<dbReference type="Gene3D" id="1.10.510.10">
    <property type="entry name" value="Transferase(Phosphotransferase) domain 1"/>
    <property type="match status" value="3"/>
</dbReference>
<evidence type="ECO:0000256" key="3">
    <source>
        <dbReference type="ARBA" id="ARBA00022777"/>
    </source>
</evidence>
<evidence type="ECO:0000259" key="6">
    <source>
        <dbReference type="PROSITE" id="PS50011"/>
    </source>
</evidence>
<dbReference type="InterPro" id="IPR011009">
    <property type="entry name" value="Kinase-like_dom_sf"/>
</dbReference>
<dbReference type="InterPro" id="IPR008271">
    <property type="entry name" value="Ser/Thr_kinase_AS"/>
</dbReference>
<keyword evidence="3 7" id="KW-0418">Kinase</keyword>
<evidence type="ECO:0000256" key="2">
    <source>
        <dbReference type="ARBA" id="ARBA00022741"/>
    </source>
</evidence>
<evidence type="ECO:0000313" key="7">
    <source>
        <dbReference type="EMBL" id="KAB5591095.1"/>
    </source>
</evidence>
<feature type="compositionally biased region" description="Basic and acidic residues" evidence="5">
    <location>
        <begin position="785"/>
        <end position="794"/>
    </location>
</feature>
<sequence length="881" mass="98383">MSKIYTSSLLGATLKLKVKDITKFVRVNETSQYLYEEAGFGGSADIFRGKYTKPDGSIIDKLARELDLWHSLGGSPNIIELLGVITGIGPLPSPVSELCAWNLQDYLERKRPPPRHMKVMTDTLRGLRYMHELGSGPIAHGDIKLANILVTANETAMICDFGRSRQPRDLLLKEPLSNSSPFAGTVRYMSPELFVPNVTGPTPAADMWAYGCVALEVLCRVQPYHEIKNEFEVARLIKDGCPPSDRPTGPRSALVNDTLWGALSLCWKGHEWRPTSGEFLNQLTEMLQNGEIPSSPVLPDLFPMIEIGPIVPWPDEIQDLKDLLKVESRMGTISSSLCSNVWLATLARAHEQGWRRQHRITVAVKVPRLNVNPENQDRHDQLQNLFRKVVKNRYGVRHRNIIDLLGVDSSFSPHAGLVLEYCYYGSLMSYCKGNRIDRDEFTRPAAPRANAYSLISDIVEGLEYMHSYPVPIPQGDLTPILTGLKPYSNHRRDDFAGAESVRGQPPGTLANVYYGSGWITNGIWSIVGRCWKYDPLLRPSAKNFLKLLKDLADRELKSLPVDVVDLVGKIRVPESGQFQMKDEIARYVTTWNLFDYVKQKQLDGIQLTMVLYETTYAPKWYSRAIPIIIKLAGYNQTGKQAGPLIASICNEITIAAQLNHPNIPKLLGIDSSYNPRPSMAFEFYPRTTLDTHFLQLEPELNFHEYVQIQLKDVATAIVYIHEHISGTIAHGDIHPKNISLLPDGKAKLTNFSCAFQYIVGQPTGAGPTSLSSAIATPQPISLYSDPEREREKKGSRVSPPTTTGDVWSFGTVILATFIENFRNKSLEDHAKQLIAGVSPCDAEDTLALDGRILPLVHPMLALDPSHRPSARAILDKISMDF</sequence>
<keyword evidence="8" id="KW-1185">Reference proteome</keyword>
<dbReference type="InterPro" id="IPR001245">
    <property type="entry name" value="Ser-Thr/Tyr_kinase_cat_dom"/>
</dbReference>
<evidence type="ECO:0000313" key="8">
    <source>
        <dbReference type="Proteomes" id="UP000383932"/>
    </source>
</evidence>
<dbReference type="SMART" id="SM00220">
    <property type="entry name" value="S_TKc"/>
    <property type="match status" value="1"/>
</dbReference>
<dbReference type="Proteomes" id="UP000383932">
    <property type="component" value="Unassembled WGS sequence"/>
</dbReference>
<dbReference type="PANTHER" id="PTHR44329:SF288">
    <property type="entry name" value="MITOGEN-ACTIVATED PROTEIN KINASE KINASE KINASE 20"/>
    <property type="match status" value="1"/>
</dbReference>
<feature type="domain" description="Protein kinase" evidence="6">
    <location>
        <begin position="1"/>
        <end position="287"/>
    </location>
</feature>
<dbReference type="EMBL" id="SSOP01000123">
    <property type="protein sequence ID" value="KAB5591095.1"/>
    <property type="molecule type" value="Genomic_DNA"/>
</dbReference>
<evidence type="ECO:0000256" key="1">
    <source>
        <dbReference type="ARBA" id="ARBA00022679"/>
    </source>
</evidence>
<dbReference type="PROSITE" id="PS50011">
    <property type="entry name" value="PROTEIN_KINASE_DOM"/>
    <property type="match status" value="2"/>
</dbReference>
<feature type="domain" description="Protein kinase" evidence="6">
    <location>
        <begin position="605"/>
        <end position="881"/>
    </location>
</feature>